<evidence type="ECO:0000259" key="2">
    <source>
        <dbReference type="Pfam" id="PF12136"/>
    </source>
</evidence>
<evidence type="ECO:0000313" key="4">
    <source>
        <dbReference type="Proteomes" id="UP000003980"/>
    </source>
</evidence>
<feature type="compositionally biased region" description="Basic residues" evidence="1">
    <location>
        <begin position="79"/>
        <end position="97"/>
    </location>
</feature>
<dbReference type="eggNOG" id="arCOG05938">
    <property type="taxonomic scope" value="Archaea"/>
</dbReference>
<proteinExistence type="predicted"/>
<feature type="compositionally biased region" description="Acidic residues" evidence="1">
    <location>
        <begin position="1"/>
        <end position="10"/>
    </location>
</feature>
<name>H2C6X8_9CREN</name>
<dbReference type="OrthoDB" id="44217at2157"/>
<dbReference type="InterPro" id="IPR021985">
    <property type="entry name" value="RNA_pol_Rpo13"/>
</dbReference>
<feature type="region of interest" description="Disordered" evidence="1">
    <location>
        <begin position="63"/>
        <end position="97"/>
    </location>
</feature>
<dbReference type="HOGENOM" id="CLU_177471_0_0_2"/>
<feature type="region of interest" description="Disordered" evidence="1">
    <location>
        <begin position="1"/>
        <end position="32"/>
    </location>
</feature>
<reference evidence="3 4" key="1">
    <citation type="submission" date="2012-01" db="EMBL/GenBank/DDBJ databases">
        <title>Improved High-Quality Draft sequence of Metallosphaera yellowstonensis MK1.</title>
        <authorList>
            <consortium name="US DOE Joint Genome Institute"/>
            <person name="Lucas S."/>
            <person name="Han J."/>
            <person name="Cheng J.-F."/>
            <person name="Goodwin L."/>
            <person name="Pitluck S."/>
            <person name="Peters L."/>
            <person name="Teshima H."/>
            <person name="Detter J.C."/>
            <person name="Han C."/>
            <person name="Tapia R."/>
            <person name="Land M."/>
            <person name="Hauser L."/>
            <person name="Kyrpides N."/>
            <person name="Kozubal M."/>
            <person name="Macur R.E."/>
            <person name="Jay Z."/>
            <person name="Inskeep W."/>
            <person name="Woyke T."/>
        </authorList>
    </citation>
    <scope>NUCLEOTIDE SEQUENCE [LARGE SCALE GENOMIC DNA]</scope>
    <source>
        <strain evidence="3 4">MK1</strain>
    </source>
</reference>
<evidence type="ECO:0000256" key="1">
    <source>
        <dbReference type="SAM" id="MobiDB-lite"/>
    </source>
</evidence>
<sequence length="97" mass="10785">MSEDFDEGEDVPNSGAEEIRGEDEEEGVPAMSLQDIELLSKNTEVWYKLISGKIGIEEAKRLFEENSSTTQTKSEKSKASKKKSPKKSKSTKKSKGE</sequence>
<organism evidence="3 4">
    <name type="scientific">Metallosphaera yellowstonensis MK1</name>
    <dbReference type="NCBI Taxonomy" id="671065"/>
    <lineage>
        <taxon>Archaea</taxon>
        <taxon>Thermoproteota</taxon>
        <taxon>Thermoprotei</taxon>
        <taxon>Sulfolobales</taxon>
        <taxon>Sulfolobaceae</taxon>
        <taxon>Metallosphaera</taxon>
    </lineage>
</organism>
<dbReference type="Proteomes" id="UP000003980">
    <property type="component" value="Unassembled WGS sequence"/>
</dbReference>
<keyword evidence="4" id="KW-1185">Reference proteome</keyword>
<accession>H2C6X8</accession>
<dbReference type="AlphaFoldDB" id="H2C6X8"/>
<dbReference type="EMBL" id="JH597768">
    <property type="protein sequence ID" value="EHP69555.1"/>
    <property type="molecule type" value="Genomic_DNA"/>
</dbReference>
<gene>
    <name evidence="3" type="ORF">MetMK1DRAFT_00023230</name>
</gene>
<feature type="domain" description="RNA polymerase Rpo13 subunit HTH" evidence="2">
    <location>
        <begin position="17"/>
        <end position="54"/>
    </location>
</feature>
<protein>
    <submittedName>
        <fullName evidence="3">RNA polymerase Rpo13 subunit HTH domain protein</fullName>
    </submittedName>
</protein>
<dbReference type="Pfam" id="PF12136">
    <property type="entry name" value="RNA_pol_Rpo13"/>
    <property type="match status" value="1"/>
</dbReference>
<dbReference type="STRING" id="671065.MetMK1DRAFT_00023230"/>
<dbReference type="Gene3D" id="6.20.450.10">
    <property type="match status" value="1"/>
</dbReference>
<evidence type="ECO:0000313" key="3">
    <source>
        <dbReference type="EMBL" id="EHP69555.1"/>
    </source>
</evidence>